<proteinExistence type="predicted"/>
<dbReference type="PANTHER" id="PTHR10513">
    <property type="entry name" value="DEOXYNUCLEOSIDE KINASE"/>
    <property type="match status" value="1"/>
</dbReference>
<dbReference type="SUPFAM" id="SSF52540">
    <property type="entry name" value="P-loop containing nucleoside triphosphate hydrolases"/>
    <property type="match status" value="1"/>
</dbReference>
<dbReference type="Gene3D" id="3.40.50.300">
    <property type="entry name" value="P-loop containing nucleotide triphosphate hydrolases"/>
    <property type="match status" value="1"/>
</dbReference>
<dbReference type="GO" id="GO:0005524">
    <property type="term" value="F:ATP binding"/>
    <property type="evidence" value="ECO:0007669"/>
    <property type="project" value="UniProtKB-KW"/>
</dbReference>
<reference evidence="4 5" key="1">
    <citation type="submission" date="2016-10" db="EMBL/GenBank/DDBJ databases">
        <authorList>
            <person name="de Groot N.N."/>
        </authorList>
    </citation>
    <scope>NUCLEOTIDE SEQUENCE [LARGE SCALE GENOMIC DNA]</scope>
    <source>
        <strain evidence="4">1</strain>
    </source>
</reference>
<dbReference type="GO" id="GO:0004138">
    <property type="term" value="F:deoxyguanosine kinase activity"/>
    <property type="evidence" value="ECO:0007669"/>
    <property type="project" value="UniProtKB-EC"/>
</dbReference>
<dbReference type="STRING" id="51642.NSMM_1080009"/>
<name>A0A1G5SCJ4_9PROT</name>
<evidence type="ECO:0000256" key="1">
    <source>
        <dbReference type="PIRSR" id="PIRSR000705-1"/>
    </source>
</evidence>
<dbReference type="Proteomes" id="UP000198729">
    <property type="component" value="Unassembled WGS sequence"/>
</dbReference>
<dbReference type="PIRSF" id="PIRSF000705">
    <property type="entry name" value="DNK"/>
    <property type="match status" value="1"/>
</dbReference>
<feature type="domain" description="Deoxynucleoside kinase" evidence="3">
    <location>
        <begin position="9"/>
        <end position="201"/>
    </location>
</feature>
<dbReference type="Pfam" id="PF01712">
    <property type="entry name" value="dNK"/>
    <property type="match status" value="1"/>
</dbReference>
<keyword evidence="4" id="KW-0808">Transferase</keyword>
<feature type="active site" description="Proton acceptor" evidence="1">
    <location>
        <position position="87"/>
    </location>
</feature>
<protein>
    <submittedName>
        <fullName evidence="4">Deoxynucleoside kinase</fullName>
        <ecNumber evidence="4">2.7.1.113</ecNumber>
    </submittedName>
</protein>
<accession>A0A1G5SCJ4</accession>
<keyword evidence="4" id="KW-0418">Kinase</keyword>
<dbReference type="InterPro" id="IPR031314">
    <property type="entry name" value="DNK_dom"/>
</dbReference>
<evidence type="ECO:0000259" key="3">
    <source>
        <dbReference type="Pfam" id="PF01712"/>
    </source>
</evidence>
<evidence type="ECO:0000256" key="2">
    <source>
        <dbReference type="PIRSR" id="PIRSR000705-3"/>
    </source>
</evidence>
<feature type="binding site" evidence="2">
    <location>
        <begin position="13"/>
        <end position="21"/>
    </location>
    <ligand>
        <name>ATP</name>
        <dbReference type="ChEBI" id="CHEBI:30616"/>
    </ligand>
</feature>
<sequence>MNLKHYRYIVIEGAIGTGKTSLARNIANRLNCATLLEQPQTNPFLQNFYSDMPRHGLSTQLYFLFQRLEQLDTIQLQQEKRHAIVSDFLFDKDQIFAEVTLGETERELYQKIRQRLDLDLPIPDLVIYLQATPEILLKRIKQRGLPMEKGLSEDYLWRLTERYLRFFHVYDQAPVMIINSEHLDFAHREADLDLLLTRIEQMRSAREYFNINE</sequence>
<dbReference type="RefSeq" id="WP_090283418.1">
    <property type="nucleotide sequence ID" value="NZ_FMWO01000011.1"/>
</dbReference>
<keyword evidence="2" id="KW-0547">Nucleotide-binding</keyword>
<dbReference type="InterPro" id="IPR002624">
    <property type="entry name" value="DCK/DGK"/>
</dbReference>
<evidence type="ECO:0000313" key="4">
    <source>
        <dbReference type="EMBL" id="SCZ84159.1"/>
    </source>
</evidence>
<dbReference type="GO" id="GO:0005737">
    <property type="term" value="C:cytoplasm"/>
    <property type="evidence" value="ECO:0007669"/>
    <property type="project" value="TreeGrafter"/>
</dbReference>
<dbReference type="InterPro" id="IPR050566">
    <property type="entry name" value="Deoxyribonucleoside_kinase"/>
</dbReference>
<keyword evidence="5" id="KW-1185">Reference proteome</keyword>
<gene>
    <name evidence="4" type="ORF">NSMM_1080009</name>
</gene>
<dbReference type="CDD" id="cd01673">
    <property type="entry name" value="dNK"/>
    <property type="match status" value="1"/>
</dbReference>
<dbReference type="AlphaFoldDB" id="A0A1G5SCJ4"/>
<evidence type="ECO:0000313" key="5">
    <source>
        <dbReference type="Proteomes" id="UP000198729"/>
    </source>
</evidence>
<dbReference type="InterPro" id="IPR027417">
    <property type="entry name" value="P-loop_NTPase"/>
</dbReference>
<dbReference type="EC" id="2.7.1.113" evidence="4"/>
<dbReference type="PANTHER" id="PTHR10513:SF46">
    <property type="entry name" value="DEOXYGUANOSINE KINASE"/>
    <property type="match status" value="1"/>
</dbReference>
<dbReference type="OrthoDB" id="9776634at2"/>
<keyword evidence="2" id="KW-0067">ATP-binding</keyword>
<dbReference type="EMBL" id="FMWO01000011">
    <property type="protein sequence ID" value="SCZ84159.1"/>
    <property type="molecule type" value="Genomic_DNA"/>
</dbReference>
<feature type="binding site" evidence="2">
    <location>
        <begin position="183"/>
        <end position="185"/>
    </location>
    <ligand>
        <name>ATP</name>
        <dbReference type="ChEBI" id="CHEBI:30616"/>
    </ligand>
</feature>
<organism evidence="4 5">
    <name type="scientific">Nitrosomonas mobilis</name>
    <dbReference type="NCBI Taxonomy" id="51642"/>
    <lineage>
        <taxon>Bacteria</taxon>
        <taxon>Pseudomonadati</taxon>
        <taxon>Pseudomonadota</taxon>
        <taxon>Betaproteobacteria</taxon>
        <taxon>Nitrosomonadales</taxon>
        <taxon>Nitrosomonadaceae</taxon>
        <taxon>Nitrosomonas</taxon>
    </lineage>
</organism>
<feature type="binding site" evidence="2">
    <location>
        <begin position="139"/>
        <end position="143"/>
    </location>
    <ligand>
        <name>ATP</name>
        <dbReference type="ChEBI" id="CHEBI:30616"/>
    </ligand>
</feature>